<dbReference type="Gene3D" id="3.100.10.10">
    <property type="match status" value="1"/>
</dbReference>
<proteinExistence type="inferred from homology"/>
<feature type="compositionally biased region" description="Polar residues" evidence="5">
    <location>
        <begin position="1"/>
        <end position="10"/>
    </location>
</feature>
<dbReference type="Proteomes" id="UP001056209">
    <property type="component" value="Chromosome"/>
</dbReference>
<evidence type="ECO:0000256" key="4">
    <source>
        <dbReference type="HAMAP-Rule" id="MF_01341"/>
    </source>
</evidence>
<evidence type="ECO:0000256" key="1">
    <source>
        <dbReference type="ARBA" id="ARBA00007320"/>
    </source>
</evidence>
<keyword evidence="4" id="KW-0699">rRNA-binding</keyword>
<dbReference type="GO" id="GO:0003735">
    <property type="term" value="F:structural constituent of ribosome"/>
    <property type="evidence" value="ECO:0007669"/>
    <property type="project" value="InterPro"/>
</dbReference>
<keyword evidence="2 4" id="KW-0689">Ribosomal protein</keyword>
<evidence type="ECO:0000256" key="5">
    <source>
        <dbReference type="SAM" id="MobiDB-lite"/>
    </source>
</evidence>
<evidence type="ECO:0000256" key="3">
    <source>
        <dbReference type="ARBA" id="ARBA00023274"/>
    </source>
</evidence>
<gene>
    <name evidence="4 7" type="primary">rplO</name>
    <name evidence="7" type="ORF">M9393_02175</name>
</gene>
<evidence type="ECO:0000259" key="6">
    <source>
        <dbReference type="Pfam" id="PF00828"/>
    </source>
</evidence>
<feature type="compositionally biased region" description="Basic residues" evidence="5">
    <location>
        <begin position="11"/>
        <end position="20"/>
    </location>
</feature>
<protein>
    <recommendedName>
        <fullName evidence="4">Large ribosomal subunit protein uL15</fullName>
    </recommendedName>
</protein>
<comment type="function">
    <text evidence="4">Binds to the 23S rRNA.</text>
</comment>
<name>A0A9Q8X2H1_9ENTR</name>
<keyword evidence="4" id="KW-0694">RNA-binding</keyword>
<dbReference type="AlphaFoldDB" id="A0A9Q8X2H1"/>
<dbReference type="InterPro" id="IPR036227">
    <property type="entry name" value="Ribosomal_uL15/eL18_sf"/>
</dbReference>
<feature type="compositionally biased region" description="Basic residues" evidence="5">
    <location>
        <begin position="32"/>
        <end position="44"/>
    </location>
</feature>
<dbReference type="InterPro" id="IPR030878">
    <property type="entry name" value="Ribosomal_uL15"/>
</dbReference>
<dbReference type="GO" id="GO:0006412">
    <property type="term" value="P:translation"/>
    <property type="evidence" value="ECO:0007669"/>
    <property type="project" value="UniProtKB-UniRule"/>
</dbReference>
<organism evidence="7 8">
    <name type="scientific">Candidatus Blochmannia vicinus</name>
    <name type="common">nom. nud.</name>
    <dbReference type="NCBI Taxonomy" id="251540"/>
    <lineage>
        <taxon>Bacteria</taxon>
        <taxon>Pseudomonadati</taxon>
        <taxon>Pseudomonadota</taxon>
        <taxon>Gammaproteobacteria</taxon>
        <taxon>Enterobacterales</taxon>
        <taxon>Enterobacteriaceae</taxon>
        <taxon>ant endosymbionts</taxon>
        <taxon>Candidatus Blochmanniella</taxon>
    </lineage>
</organism>
<dbReference type="HAMAP" id="MF_01341">
    <property type="entry name" value="Ribosomal_uL15"/>
    <property type="match status" value="1"/>
</dbReference>
<evidence type="ECO:0000313" key="8">
    <source>
        <dbReference type="Proteomes" id="UP001056209"/>
    </source>
</evidence>
<evidence type="ECO:0000313" key="7">
    <source>
        <dbReference type="EMBL" id="URJ27979.1"/>
    </source>
</evidence>
<comment type="similarity">
    <text evidence="1 4">Belongs to the universal ribosomal protein uL15 family.</text>
</comment>
<accession>A0A9Q8X2H1</accession>
<dbReference type="PANTHER" id="PTHR12934:SF11">
    <property type="entry name" value="LARGE RIBOSOMAL SUBUNIT PROTEIN UL15M"/>
    <property type="match status" value="1"/>
</dbReference>
<dbReference type="EMBL" id="CP097753">
    <property type="protein sequence ID" value="URJ27979.1"/>
    <property type="molecule type" value="Genomic_DNA"/>
</dbReference>
<dbReference type="RefSeq" id="WP_250248369.1">
    <property type="nucleotide sequence ID" value="NZ_CP097753.1"/>
</dbReference>
<sequence length="146" mass="15862">MYLNTISPSKGSKRLSKRVGRGIGSGLGKTGGRGHKGQKSRSGGKIRLGFEGGQTPLYRRLPKFGFTSHKAMVTQEIRLSALSCIPNKIIDMNALKEHNIIKKKIKFVKIIMSGEIKCPIVLHNSLRISKGARIAIQAVGGQIKKG</sequence>
<comment type="subunit">
    <text evidence="4">Part of the 50S ribosomal subunit.</text>
</comment>
<dbReference type="Pfam" id="PF00828">
    <property type="entry name" value="Ribosomal_L27A"/>
    <property type="match status" value="1"/>
</dbReference>
<dbReference type="SUPFAM" id="SSF52080">
    <property type="entry name" value="Ribosomal proteins L15p and L18e"/>
    <property type="match status" value="1"/>
</dbReference>
<evidence type="ECO:0000256" key="2">
    <source>
        <dbReference type="ARBA" id="ARBA00022980"/>
    </source>
</evidence>
<dbReference type="GO" id="GO:0022625">
    <property type="term" value="C:cytosolic large ribosomal subunit"/>
    <property type="evidence" value="ECO:0007669"/>
    <property type="project" value="TreeGrafter"/>
</dbReference>
<reference evidence="7" key="1">
    <citation type="submission" date="2022-05" db="EMBL/GenBank/DDBJ databases">
        <title>Impact of host demography and evolutionary history on endosymbiont molecular evolution: a test in carpenter ants (Genus Camponotus) and their Blochmannia endosymbionts.</title>
        <authorList>
            <person name="Manthey J.D."/>
            <person name="Giron J.C."/>
            <person name="Hruska J.P."/>
        </authorList>
    </citation>
    <scope>NUCLEOTIDE SEQUENCE</scope>
    <source>
        <strain evidence="7">C-039</strain>
    </source>
</reference>
<dbReference type="InterPro" id="IPR005749">
    <property type="entry name" value="Ribosomal_uL15_bac-type"/>
</dbReference>
<feature type="compositionally biased region" description="Gly residues" evidence="5">
    <location>
        <begin position="21"/>
        <end position="31"/>
    </location>
</feature>
<feature type="domain" description="Large ribosomal subunit protein uL15/eL18" evidence="6">
    <location>
        <begin position="86"/>
        <end position="143"/>
    </location>
</feature>
<keyword evidence="3 4" id="KW-0687">Ribonucleoprotein</keyword>
<dbReference type="GO" id="GO:0019843">
    <property type="term" value="F:rRNA binding"/>
    <property type="evidence" value="ECO:0007669"/>
    <property type="project" value="UniProtKB-UniRule"/>
</dbReference>
<dbReference type="InterPro" id="IPR021131">
    <property type="entry name" value="Ribosomal_uL15/eL18"/>
</dbReference>
<feature type="region of interest" description="Disordered" evidence="5">
    <location>
        <begin position="1"/>
        <end position="51"/>
    </location>
</feature>
<dbReference type="NCBIfam" id="TIGR01071">
    <property type="entry name" value="rplO_bact"/>
    <property type="match status" value="1"/>
</dbReference>
<dbReference type="PANTHER" id="PTHR12934">
    <property type="entry name" value="50S RIBOSOMAL PROTEIN L15"/>
    <property type="match status" value="1"/>
</dbReference>